<comment type="caution">
    <text evidence="6">The sequence shown here is derived from an EMBL/GenBank/DDBJ whole genome shotgun (WGS) entry which is preliminary data.</text>
</comment>
<accession>A0A6G4A7G6</accession>
<name>A0A6G4A7G6_9BACL</name>
<dbReference type="PANTHER" id="PTHR11878">
    <property type="entry name" value="SODIUM/CALCIUM EXCHANGER"/>
    <property type="match status" value="1"/>
</dbReference>
<evidence type="ECO:0000256" key="2">
    <source>
        <dbReference type="ARBA" id="ARBA00022737"/>
    </source>
</evidence>
<dbReference type="GO" id="GO:0030001">
    <property type="term" value="P:metal ion transport"/>
    <property type="evidence" value="ECO:0007669"/>
    <property type="project" value="TreeGrafter"/>
</dbReference>
<organism evidence="6">
    <name type="scientific">Paenibacillus sp. SYP-B3998</name>
    <dbReference type="NCBI Taxonomy" id="2678564"/>
    <lineage>
        <taxon>Bacteria</taxon>
        <taxon>Bacillati</taxon>
        <taxon>Bacillota</taxon>
        <taxon>Bacilli</taxon>
        <taxon>Bacillales</taxon>
        <taxon>Paenibacillaceae</taxon>
        <taxon>Paenibacillus</taxon>
    </lineage>
</organism>
<keyword evidence="1" id="KW-0732">Signal</keyword>
<dbReference type="RefSeq" id="WP_163953899.1">
    <property type="nucleotide sequence ID" value="NZ_JAAIKC010000023.1"/>
</dbReference>
<evidence type="ECO:0000256" key="4">
    <source>
        <dbReference type="ARBA" id="ARBA00023065"/>
    </source>
</evidence>
<dbReference type="SMART" id="SM00237">
    <property type="entry name" value="Calx_beta"/>
    <property type="match status" value="1"/>
</dbReference>
<keyword evidence="4" id="KW-0813">Transport</keyword>
<protein>
    <recommendedName>
        <fullName evidence="5">Calx-beta domain-containing protein</fullName>
    </recommendedName>
</protein>
<dbReference type="Gene3D" id="2.60.40.2030">
    <property type="match status" value="1"/>
</dbReference>
<keyword evidence="3" id="KW-0106">Calcium</keyword>
<evidence type="ECO:0000256" key="3">
    <source>
        <dbReference type="ARBA" id="ARBA00022837"/>
    </source>
</evidence>
<proteinExistence type="predicted"/>
<reference evidence="6" key="1">
    <citation type="submission" date="2020-02" db="EMBL/GenBank/DDBJ databases">
        <authorList>
            <person name="Shen X.-R."/>
            <person name="Zhang Y.-X."/>
        </authorList>
    </citation>
    <scope>NUCLEOTIDE SEQUENCE</scope>
    <source>
        <strain evidence="6">SYP-B3998</strain>
    </source>
</reference>
<evidence type="ECO:0000256" key="1">
    <source>
        <dbReference type="ARBA" id="ARBA00022729"/>
    </source>
</evidence>
<keyword evidence="2" id="KW-0677">Repeat</keyword>
<dbReference type="EMBL" id="JAAIKC010000023">
    <property type="protein sequence ID" value="NEW09761.1"/>
    <property type="molecule type" value="Genomic_DNA"/>
</dbReference>
<dbReference type="InterPro" id="IPR051171">
    <property type="entry name" value="CaCA"/>
</dbReference>
<gene>
    <name evidence="6" type="ORF">GK047_27960</name>
</gene>
<keyword evidence="4" id="KW-0406">Ion transport</keyword>
<feature type="domain" description="Calx-beta" evidence="5">
    <location>
        <begin position="122"/>
        <end position="221"/>
    </location>
</feature>
<evidence type="ECO:0000259" key="5">
    <source>
        <dbReference type="SMART" id="SM00237"/>
    </source>
</evidence>
<dbReference type="PANTHER" id="PTHR11878:SF65">
    <property type="entry name" value="NA_CA-EXCHANGE PROTEIN, ISOFORM G"/>
    <property type="match status" value="1"/>
</dbReference>
<dbReference type="AlphaFoldDB" id="A0A6G4A7G6"/>
<dbReference type="GO" id="GO:0007154">
    <property type="term" value="P:cell communication"/>
    <property type="evidence" value="ECO:0007669"/>
    <property type="project" value="InterPro"/>
</dbReference>
<dbReference type="SUPFAM" id="SSF141072">
    <property type="entry name" value="CalX-like"/>
    <property type="match status" value="1"/>
</dbReference>
<dbReference type="GO" id="GO:0016020">
    <property type="term" value="C:membrane"/>
    <property type="evidence" value="ECO:0007669"/>
    <property type="project" value="InterPro"/>
</dbReference>
<dbReference type="InterPro" id="IPR038081">
    <property type="entry name" value="CalX-like_sf"/>
</dbReference>
<evidence type="ECO:0000313" key="6">
    <source>
        <dbReference type="EMBL" id="NEW09761.1"/>
    </source>
</evidence>
<dbReference type="InterPro" id="IPR003644">
    <property type="entry name" value="Calx_beta"/>
</dbReference>
<sequence>MRLTQRRMAYSFIIFALLLISLPTAGSAQIWGKVWESPTPYQIIESDKLLIDAGYMPNDEGPVPSWSRITSASVSIDGHKQYVPHTYYEAHGIVSLAETTSGIKELRLELRFMSGQIYNEVRYISYQPKPAKPQLQFIPIMSKVKERRDGSMNLTVTRTNSIGVATVNYSTVSRSARAGQDFIPIQGQLTFKEGENSKILTIRLIQDNIIEPLEAFGVQLFNPSDNVVLSENSYTTIVIEDDSVLDSDG</sequence>
<dbReference type="Pfam" id="PF03160">
    <property type="entry name" value="Calx-beta"/>
    <property type="match status" value="1"/>
</dbReference>